<accession>A0A0A9G463</accession>
<reference evidence="1" key="2">
    <citation type="journal article" date="2015" name="Data Brief">
        <title>Shoot transcriptome of the giant reed, Arundo donax.</title>
        <authorList>
            <person name="Barrero R.A."/>
            <person name="Guerrero F.D."/>
            <person name="Moolhuijzen P."/>
            <person name="Goolsby J.A."/>
            <person name="Tidwell J."/>
            <person name="Bellgard S.E."/>
            <person name="Bellgard M.I."/>
        </authorList>
    </citation>
    <scope>NUCLEOTIDE SEQUENCE</scope>
    <source>
        <tissue evidence="1">Shoot tissue taken approximately 20 cm above the soil surface</tissue>
    </source>
</reference>
<sequence length="16" mass="2021">MKFERHTKISIEPNYK</sequence>
<protein>
    <submittedName>
        <fullName evidence="1">Uncharacterized protein</fullName>
    </submittedName>
</protein>
<proteinExistence type="predicted"/>
<evidence type="ECO:0000313" key="1">
    <source>
        <dbReference type="EMBL" id="JAE17331.1"/>
    </source>
</evidence>
<name>A0A0A9G463_ARUDO</name>
<dbReference type="EMBL" id="GBRH01180565">
    <property type="protein sequence ID" value="JAE17331.1"/>
    <property type="molecule type" value="Transcribed_RNA"/>
</dbReference>
<dbReference type="AlphaFoldDB" id="A0A0A9G463"/>
<reference evidence="1" key="1">
    <citation type="submission" date="2014-09" db="EMBL/GenBank/DDBJ databases">
        <authorList>
            <person name="Magalhaes I.L.F."/>
            <person name="Oliveira U."/>
            <person name="Santos F.R."/>
            <person name="Vidigal T.H.D.A."/>
            <person name="Brescovit A.D."/>
            <person name="Santos A.J."/>
        </authorList>
    </citation>
    <scope>NUCLEOTIDE SEQUENCE</scope>
    <source>
        <tissue evidence="1">Shoot tissue taken approximately 20 cm above the soil surface</tissue>
    </source>
</reference>
<organism evidence="1">
    <name type="scientific">Arundo donax</name>
    <name type="common">Giant reed</name>
    <name type="synonym">Donax arundinaceus</name>
    <dbReference type="NCBI Taxonomy" id="35708"/>
    <lineage>
        <taxon>Eukaryota</taxon>
        <taxon>Viridiplantae</taxon>
        <taxon>Streptophyta</taxon>
        <taxon>Embryophyta</taxon>
        <taxon>Tracheophyta</taxon>
        <taxon>Spermatophyta</taxon>
        <taxon>Magnoliopsida</taxon>
        <taxon>Liliopsida</taxon>
        <taxon>Poales</taxon>
        <taxon>Poaceae</taxon>
        <taxon>PACMAD clade</taxon>
        <taxon>Arundinoideae</taxon>
        <taxon>Arundineae</taxon>
        <taxon>Arundo</taxon>
    </lineage>
</organism>